<dbReference type="Gene3D" id="3.90.1150.10">
    <property type="entry name" value="Aspartate Aminotransferase, domain 1"/>
    <property type="match status" value="1"/>
</dbReference>
<evidence type="ECO:0000313" key="11">
    <source>
        <dbReference type="Proteomes" id="UP000710385"/>
    </source>
</evidence>
<evidence type="ECO:0000256" key="1">
    <source>
        <dbReference type="ARBA" id="ARBA00001933"/>
    </source>
</evidence>
<sequence>MKHIYLDHAATAPTDPRVVEAMRPYFTEVYANPSSFHSFGLAAKRAVHDARERIAAHLRCREDEILFTSGGTESDNLAVEGVIGAAKLPKAHIITSSIEHPAILEPLRRREKEGTIDLTVLPADRYGLVLPEDVQKALRPETVLVSVMYANNEIGTIEPIADIGRVILGWRTAQASAYPYFHTDACQAAGYLSMDVQKLHVDLLTMNGSKIYGPKGIGVLFGKRGVKLRPMILGGGQEKNLRSGTENVPGIVGLARALDLSQDMSSLESERLAMLRDMLTEGLLRIPKSRLNGHPEKRLPNIVNISFLDIEGEAAILYMDAKGMCASTGSACASQSLDPSHVILATGLSYEAAHGSIRFSLGRSTTKKDIQYVIKMMPGIVEKLRHMSPVNLDMKHFVK</sequence>
<evidence type="ECO:0000256" key="7">
    <source>
        <dbReference type="ARBA" id="ARBA00023014"/>
    </source>
</evidence>
<evidence type="ECO:0000256" key="8">
    <source>
        <dbReference type="ARBA" id="ARBA00050776"/>
    </source>
</evidence>
<evidence type="ECO:0000259" key="9">
    <source>
        <dbReference type="Pfam" id="PF00266"/>
    </source>
</evidence>
<keyword evidence="10" id="KW-0032">Aminotransferase</keyword>
<keyword evidence="7" id="KW-0411">Iron-sulfur</keyword>
<proteinExistence type="inferred from homology"/>
<comment type="similarity">
    <text evidence="2">Belongs to the class-V pyridoxal-phosphate-dependent aminotransferase family. NifS/IscS subfamily.</text>
</comment>
<dbReference type="GO" id="GO:0031071">
    <property type="term" value="F:cysteine desulfurase activity"/>
    <property type="evidence" value="ECO:0007669"/>
    <property type="project" value="UniProtKB-EC"/>
</dbReference>
<keyword evidence="6" id="KW-0408">Iron</keyword>
<organism evidence="10 11">
    <name type="scientific">candidate division WWE3 bacterium</name>
    <dbReference type="NCBI Taxonomy" id="2053526"/>
    <lineage>
        <taxon>Bacteria</taxon>
        <taxon>Katanobacteria</taxon>
    </lineage>
</organism>
<keyword evidence="3" id="KW-0808">Transferase</keyword>
<evidence type="ECO:0000313" key="10">
    <source>
        <dbReference type="EMBL" id="MBE7525207.1"/>
    </source>
</evidence>
<evidence type="ECO:0000256" key="2">
    <source>
        <dbReference type="ARBA" id="ARBA00006490"/>
    </source>
</evidence>
<dbReference type="GO" id="GO:0008483">
    <property type="term" value="F:transaminase activity"/>
    <property type="evidence" value="ECO:0007669"/>
    <property type="project" value="UniProtKB-KW"/>
</dbReference>
<dbReference type="SUPFAM" id="SSF53383">
    <property type="entry name" value="PLP-dependent transferases"/>
    <property type="match status" value="1"/>
</dbReference>
<dbReference type="InterPro" id="IPR000192">
    <property type="entry name" value="Aminotrans_V_dom"/>
</dbReference>
<dbReference type="GO" id="GO:0046872">
    <property type="term" value="F:metal ion binding"/>
    <property type="evidence" value="ECO:0007669"/>
    <property type="project" value="UniProtKB-KW"/>
</dbReference>
<dbReference type="Pfam" id="PF00266">
    <property type="entry name" value="Aminotran_5"/>
    <property type="match status" value="1"/>
</dbReference>
<dbReference type="InterPro" id="IPR015422">
    <property type="entry name" value="PyrdxlP-dep_Trfase_small"/>
</dbReference>
<protein>
    <submittedName>
        <fullName evidence="10">Aminotransferase class V-fold PLP-dependent enzyme</fullName>
    </submittedName>
</protein>
<comment type="cofactor">
    <cofactor evidence="1">
        <name>pyridoxal 5'-phosphate</name>
        <dbReference type="ChEBI" id="CHEBI:597326"/>
    </cofactor>
</comment>
<name>A0A928TQ62_UNCKA</name>
<dbReference type="AlphaFoldDB" id="A0A928TQ62"/>
<reference evidence="10" key="1">
    <citation type="submission" date="2020-05" db="EMBL/GenBank/DDBJ databases">
        <title>High-Quality Genomes of Partial-Nitritation/Anammox System by Hierarchical Clustering Based Hybrid Assembly.</title>
        <authorList>
            <person name="Liu L."/>
            <person name="Wang Y."/>
            <person name="Che Y."/>
            <person name="Chen Y."/>
            <person name="Xia Y."/>
            <person name="Luo R."/>
            <person name="Cheng S.H."/>
            <person name="Zheng C."/>
            <person name="Zhang T."/>
        </authorList>
    </citation>
    <scope>NUCLEOTIDE SEQUENCE</scope>
    <source>
        <strain evidence="10">H1_PAT1</strain>
    </source>
</reference>
<dbReference type="InterPro" id="IPR015424">
    <property type="entry name" value="PyrdxlP-dep_Trfase"/>
</dbReference>
<dbReference type="PANTHER" id="PTHR11601">
    <property type="entry name" value="CYSTEINE DESULFURYLASE FAMILY MEMBER"/>
    <property type="match status" value="1"/>
</dbReference>
<dbReference type="PANTHER" id="PTHR11601:SF34">
    <property type="entry name" value="CYSTEINE DESULFURASE"/>
    <property type="match status" value="1"/>
</dbReference>
<gene>
    <name evidence="10" type="ORF">HS096_02340</name>
</gene>
<dbReference type="GO" id="GO:0051536">
    <property type="term" value="F:iron-sulfur cluster binding"/>
    <property type="evidence" value="ECO:0007669"/>
    <property type="project" value="UniProtKB-KW"/>
</dbReference>
<evidence type="ECO:0000256" key="3">
    <source>
        <dbReference type="ARBA" id="ARBA00022679"/>
    </source>
</evidence>
<dbReference type="Gene3D" id="1.10.260.50">
    <property type="match status" value="1"/>
</dbReference>
<accession>A0A928TQ62</accession>
<dbReference type="EMBL" id="JABTTY010000001">
    <property type="protein sequence ID" value="MBE7525207.1"/>
    <property type="molecule type" value="Genomic_DNA"/>
</dbReference>
<dbReference type="InterPro" id="IPR016454">
    <property type="entry name" value="Cysteine_dSase"/>
</dbReference>
<evidence type="ECO:0000256" key="5">
    <source>
        <dbReference type="ARBA" id="ARBA00022898"/>
    </source>
</evidence>
<dbReference type="PIRSF" id="PIRSF005572">
    <property type="entry name" value="NifS"/>
    <property type="match status" value="1"/>
</dbReference>
<evidence type="ECO:0000256" key="6">
    <source>
        <dbReference type="ARBA" id="ARBA00023004"/>
    </source>
</evidence>
<dbReference type="InterPro" id="IPR015421">
    <property type="entry name" value="PyrdxlP-dep_Trfase_major"/>
</dbReference>
<feature type="domain" description="Aminotransferase class V" evidence="9">
    <location>
        <begin position="4"/>
        <end position="373"/>
    </location>
</feature>
<comment type="caution">
    <text evidence="10">The sequence shown here is derived from an EMBL/GenBank/DDBJ whole genome shotgun (WGS) entry which is preliminary data.</text>
</comment>
<evidence type="ECO:0000256" key="4">
    <source>
        <dbReference type="ARBA" id="ARBA00022723"/>
    </source>
</evidence>
<dbReference type="Proteomes" id="UP000710385">
    <property type="component" value="Unassembled WGS sequence"/>
</dbReference>
<keyword evidence="5" id="KW-0663">Pyridoxal phosphate</keyword>
<keyword evidence="4" id="KW-0479">Metal-binding</keyword>
<comment type="catalytic activity">
    <reaction evidence="8">
        <text>(sulfur carrier)-H + L-cysteine = (sulfur carrier)-SH + L-alanine</text>
        <dbReference type="Rhea" id="RHEA:43892"/>
        <dbReference type="Rhea" id="RHEA-COMP:14737"/>
        <dbReference type="Rhea" id="RHEA-COMP:14739"/>
        <dbReference type="ChEBI" id="CHEBI:29917"/>
        <dbReference type="ChEBI" id="CHEBI:35235"/>
        <dbReference type="ChEBI" id="CHEBI:57972"/>
        <dbReference type="ChEBI" id="CHEBI:64428"/>
        <dbReference type="EC" id="2.8.1.7"/>
    </reaction>
</comment>
<dbReference type="Gene3D" id="3.40.640.10">
    <property type="entry name" value="Type I PLP-dependent aspartate aminotransferase-like (Major domain)"/>
    <property type="match status" value="1"/>
</dbReference>